<feature type="active site" description="Proton donor" evidence="12">
    <location>
        <position position="116"/>
    </location>
</feature>
<dbReference type="STRING" id="168384.SAMN05660368_02694"/>
<feature type="domain" description="Enolpyruvate transferase" evidence="13">
    <location>
        <begin position="11"/>
        <end position="426"/>
    </location>
</feature>
<keyword evidence="3 12" id="KW-0963">Cytoplasm</keyword>
<proteinExistence type="inferred from homology"/>
<keyword evidence="8 12" id="KW-0131">Cell cycle</keyword>
<dbReference type="InterPro" id="IPR036968">
    <property type="entry name" value="Enolpyruvate_Tfrase_sf"/>
</dbReference>
<evidence type="ECO:0000259" key="13">
    <source>
        <dbReference type="Pfam" id="PF00275"/>
    </source>
</evidence>
<dbReference type="Proteomes" id="UP000005561">
    <property type="component" value="Unassembled WGS sequence"/>
</dbReference>
<dbReference type="GO" id="GO:0005737">
    <property type="term" value="C:cytoplasm"/>
    <property type="evidence" value="ECO:0007669"/>
    <property type="project" value="UniProtKB-SubCell"/>
</dbReference>
<keyword evidence="15" id="KW-1185">Reference proteome</keyword>
<feature type="binding site" evidence="12">
    <location>
        <position position="326"/>
    </location>
    <ligand>
        <name>UDP-N-acetyl-alpha-D-glucosamine</name>
        <dbReference type="ChEBI" id="CHEBI:57705"/>
    </ligand>
</feature>
<dbReference type="GO" id="GO:0019277">
    <property type="term" value="P:UDP-N-acetylgalactosamine biosynthetic process"/>
    <property type="evidence" value="ECO:0007669"/>
    <property type="project" value="InterPro"/>
</dbReference>
<dbReference type="OrthoDB" id="9803760at2"/>
<comment type="catalytic activity">
    <reaction evidence="11 12">
        <text>phosphoenolpyruvate + UDP-N-acetyl-alpha-D-glucosamine = UDP-N-acetyl-3-O-(1-carboxyvinyl)-alpha-D-glucosamine + phosphate</text>
        <dbReference type="Rhea" id="RHEA:18681"/>
        <dbReference type="ChEBI" id="CHEBI:43474"/>
        <dbReference type="ChEBI" id="CHEBI:57705"/>
        <dbReference type="ChEBI" id="CHEBI:58702"/>
        <dbReference type="ChEBI" id="CHEBI:68483"/>
        <dbReference type="EC" id="2.5.1.7"/>
    </reaction>
</comment>
<feature type="binding site" evidence="12">
    <location>
        <begin position="22"/>
        <end position="23"/>
    </location>
    <ligand>
        <name>phosphoenolpyruvate</name>
        <dbReference type="ChEBI" id="CHEBI:58702"/>
    </ligand>
</feature>
<keyword evidence="9 12" id="KW-0961">Cell wall biogenesis/degradation</keyword>
<evidence type="ECO:0000256" key="7">
    <source>
        <dbReference type="ARBA" id="ARBA00022984"/>
    </source>
</evidence>
<dbReference type="InterPro" id="IPR013792">
    <property type="entry name" value="RNA3'P_cycl/enolpyr_Trfase_a/b"/>
</dbReference>
<dbReference type="Gene3D" id="3.65.10.10">
    <property type="entry name" value="Enolpyruvate transferase domain"/>
    <property type="match status" value="2"/>
</dbReference>
<evidence type="ECO:0000256" key="10">
    <source>
        <dbReference type="ARBA" id="ARBA00038367"/>
    </source>
</evidence>
<comment type="function">
    <text evidence="12">Cell wall formation. Adds enolpyruvyl to UDP-N-acetylglucosamine.</text>
</comment>
<keyword evidence="4 12" id="KW-0132">Cell division</keyword>
<accession>C6LH08</accession>
<feature type="binding site" evidence="12">
    <location>
        <begin position="121"/>
        <end position="125"/>
    </location>
    <ligand>
        <name>UDP-N-acetyl-alpha-D-glucosamine</name>
        <dbReference type="ChEBI" id="CHEBI:57705"/>
    </ligand>
</feature>
<protein>
    <recommendedName>
        <fullName evidence="12">UDP-N-acetylglucosamine 1-carboxyvinyltransferase</fullName>
        <ecNumber evidence="12">2.5.1.7</ecNumber>
    </recommendedName>
    <alternativeName>
        <fullName evidence="12">Enoylpyruvate transferase</fullName>
    </alternativeName>
    <alternativeName>
        <fullName evidence="12">UDP-N-acetylglucosamine enolpyruvyl transferase</fullName>
        <shortName evidence="12">EPT</shortName>
    </alternativeName>
</protein>
<evidence type="ECO:0000256" key="12">
    <source>
        <dbReference type="HAMAP-Rule" id="MF_00111"/>
    </source>
</evidence>
<feature type="binding site" evidence="12">
    <location>
        <position position="348"/>
    </location>
    <ligand>
        <name>UDP-N-acetyl-alpha-D-glucosamine</name>
        <dbReference type="ChEBI" id="CHEBI:57705"/>
    </ligand>
</feature>
<comment type="similarity">
    <text evidence="10 12">Belongs to the EPSP synthase family. MurA subfamily.</text>
</comment>
<dbReference type="NCBIfam" id="NF006873">
    <property type="entry name" value="PRK09369.1"/>
    <property type="match status" value="1"/>
</dbReference>
<dbReference type="InterPro" id="IPR001986">
    <property type="entry name" value="Enolpyruvate_Tfrase_dom"/>
</dbReference>
<dbReference type="UniPathway" id="UPA00219"/>
<dbReference type="eggNOG" id="COG0766">
    <property type="taxonomic scope" value="Bacteria"/>
</dbReference>
<dbReference type="PANTHER" id="PTHR43783:SF1">
    <property type="entry name" value="UDP-N-ACETYLGLUCOSAMINE 1-CARBOXYVINYLTRANSFERASE"/>
    <property type="match status" value="1"/>
</dbReference>
<evidence type="ECO:0000256" key="9">
    <source>
        <dbReference type="ARBA" id="ARBA00023316"/>
    </source>
</evidence>
<keyword evidence="12" id="KW-0670">Pyruvate</keyword>
<comment type="subcellular location">
    <subcellularLocation>
        <location evidence="1 12">Cytoplasm</location>
    </subcellularLocation>
</comment>
<dbReference type="PANTHER" id="PTHR43783">
    <property type="entry name" value="UDP-N-ACETYLGLUCOSAMINE 1-CARBOXYVINYLTRANSFERASE"/>
    <property type="match status" value="1"/>
</dbReference>
<evidence type="ECO:0000313" key="14">
    <source>
        <dbReference type="EMBL" id="EET60067.1"/>
    </source>
</evidence>
<comment type="caution">
    <text evidence="12">Lacks conserved residue(s) required for the propagation of feature annotation.</text>
</comment>
<evidence type="ECO:0000256" key="1">
    <source>
        <dbReference type="ARBA" id="ARBA00004496"/>
    </source>
</evidence>
<keyword evidence="5 12" id="KW-0808">Transferase</keyword>
<dbReference type="CDD" id="cd01555">
    <property type="entry name" value="UdpNAET"/>
    <property type="match status" value="1"/>
</dbReference>
<dbReference type="GO" id="GO:0071555">
    <property type="term" value="P:cell wall organization"/>
    <property type="evidence" value="ECO:0007669"/>
    <property type="project" value="UniProtKB-KW"/>
</dbReference>
<feature type="modified residue" description="2-(S-cysteinyl)pyruvic acid O-phosphothioketal" evidence="12">
    <location>
        <position position="116"/>
    </location>
</feature>
<evidence type="ECO:0000313" key="15">
    <source>
        <dbReference type="Proteomes" id="UP000005561"/>
    </source>
</evidence>
<comment type="caution">
    <text evidence="14">The sequence shown here is derived from an EMBL/GenBank/DDBJ whole genome shotgun (WGS) entry which is preliminary data.</text>
</comment>
<dbReference type="EC" id="2.5.1.7" evidence="12"/>
<name>C6LH08_9FIRM</name>
<dbReference type="InterPro" id="IPR050068">
    <property type="entry name" value="MurA_subfamily"/>
</dbReference>
<gene>
    <name evidence="12 14" type="primary">murA</name>
    <name evidence="14" type="ORF">BRYFOR_07918</name>
</gene>
<dbReference type="GO" id="GO:0009252">
    <property type="term" value="P:peptidoglycan biosynthetic process"/>
    <property type="evidence" value="ECO:0007669"/>
    <property type="project" value="UniProtKB-UniRule"/>
</dbReference>
<comment type="pathway">
    <text evidence="2 12">Cell wall biogenesis; peptidoglycan biosynthesis.</text>
</comment>
<dbReference type="InterPro" id="IPR005750">
    <property type="entry name" value="UDP_GlcNAc_COvinyl_MurA"/>
</dbReference>
<dbReference type="HAMAP" id="MF_00111">
    <property type="entry name" value="MurA"/>
    <property type="match status" value="1"/>
</dbReference>
<reference evidence="14" key="1">
    <citation type="submission" date="2009-07" db="EMBL/GenBank/DDBJ databases">
        <authorList>
            <person name="Weinstock G."/>
            <person name="Sodergren E."/>
            <person name="Clifton S."/>
            <person name="Fulton L."/>
            <person name="Fulton B."/>
            <person name="Courtney L."/>
            <person name="Fronick C."/>
            <person name="Harrison M."/>
            <person name="Strong C."/>
            <person name="Farmer C."/>
            <person name="Delahaunty K."/>
            <person name="Markovic C."/>
            <person name="Hall O."/>
            <person name="Minx P."/>
            <person name="Tomlinson C."/>
            <person name="Mitreva M."/>
            <person name="Nelson J."/>
            <person name="Hou S."/>
            <person name="Wollam A."/>
            <person name="Pepin K.H."/>
            <person name="Johnson M."/>
            <person name="Bhonagiri V."/>
            <person name="Nash W.E."/>
            <person name="Warren W."/>
            <person name="Chinwalla A."/>
            <person name="Mardis E.R."/>
            <person name="Wilson R.K."/>
        </authorList>
    </citation>
    <scope>NUCLEOTIDE SEQUENCE [LARGE SCALE GENOMIC DNA]</scope>
    <source>
        <strain evidence="14">DSM 14469</strain>
    </source>
</reference>
<evidence type="ECO:0000256" key="8">
    <source>
        <dbReference type="ARBA" id="ARBA00023306"/>
    </source>
</evidence>
<dbReference type="EMBL" id="ACCL02000013">
    <property type="protein sequence ID" value="EET60067.1"/>
    <property type="molecule type" value="Genomic_DNA"/>
</dbReference>
<dbReference type="GO" id="GO:0008760">
    <property type="term" value="F:UDP-N-acetylglucosamine 1-carboxyvinyltransferase activity"/>
    <property type="evidence" value="ECO:0007669"/>
    <property type="project" value="UniProtKB-UniRule"/>
</dbReference>
<evidence type="ECO:0000256" key="6">
    <source>
        <dbReference type="ARBA" id="ARBA00022960"/>
    </source>
</evidence>
<dbReference type="RefSeq" id="WP_006862704.1">
    <property type="nucleotide sequence ID" value="NZ_ACCL02000013.1"/>
</dbReference>
<dbReference type="Pfam" id="PF00275">
    <property type="entry name" value="EPSP_synthase"/>
    <property type="match status" value="1"/>
</dbReference>
<dbReference type="GO" id="GO:0008360">
    <property type="term" value="P:regulation of cell shape"/>
    <property type="evidence" value="ECO:0007669"/>
    <property type="project" value="UniProtKB-KW"/>
</dbReference>
<organism evidence="14 15">
    <name type="scientific">Marvinbryantia formatexigens DSM 14469</name>
    <dbReference type="NCBI Taxonomy" id="478749"/>
    <lineage>
        <taxon>Bacteria</taxon>
        <taxon>Bacillati</taxon>
        <taxon>Bacillota</taxon>
        <taxon>Clostridia</taxon>
        <taxon>Lachnospirales</taxon>
        <taxon>Lachnospiraceae</taxon>
        <taxon>Marvinbryantia</taxon>
    </lineage>
</organism>
<evidence type="ECO:0000256" key="2">
    <source>
        <dbReference type="ARBA" id="ARBA00004752"/>
    </source>
</evidence>
<feature type="binding site" evidence="12">
    <location>
        <position position="92"/>
    </location>
    <ligand>
        <name>UDP-N-acetyl-alpha-D-glucosamine</name>
        <dbReference type="ChEBI" id="CHEBI:57705"/>
    </ligand>
</feature>
<dbReference type="GO" id="GO:0051301">
    <property type="term" value="P:cell division"/>
    <property type="evidence" value="ECO:0007669"/>
    <property type="project" value="UniProtKB-KW"/>
</dbReference>
<evidence type="ECO:0000256" key="3">
    <source>
        <dbReference type="ARBA" id="ARBA00022490"/>
    </source>
</evidence>
<evidence type="ECO:0000256" key="11">
    <source>
        <dbReference type="ARBA" id="ARBA00047527"/>
    </source>
</evidence>
<keyword evidence="6 12" id="KW-0133">Cell shape</keyword>
<dbReference type="AlphaFoldDB" id="C6LH08"/>
<dbReference type="SUPFAM" id="SSF55205">
    <property type="entry name" value="EPT/RTPC-like"/>
    <property type="match status" value="1"/>
</dbReference>
<evidence type="ECO:0000256" key="5">
    <source>
        <dbReference type="ARBA" id="ARBA00022679"/>
    </source>
</evidence>
<evidence type="ECO:0000256" key="4">
    <source>
        <dbReference type="ARBA" id="ARBA00022618"/>
    </source>
</evidence>
<sequence length="437" mass="46411">MNRIQTRGNIPLCGEVTIQGAKNAALPLMAAAVLHRGTTVLHRCPQILDVEYMSGILRGLGCTVRREGQTLIIDAREISDFCVAAQPATCLRASVLLMGSLLGRCGCARLPYPGGCTIGERPIDLHLQVFERMGAQILPEEEGIGVYAGKGCAKEPGCARADGAAPPDRARLQGCSLRLSFPSVGATENAILGAVLAEGTTELDGCATEPEIAELCRFLNQKGAKIEGVGRQRLVITGVTCLQDSQYTLMPDRIVAGTYLLAAAGTRGRISVRGVCPEHLGALTEVLQKSGAKLKTGRDVICMDAREAYLPVSSVRTEPYPGFPTDLQSQLMVFLTGARGVSTLEERLFESRFLIAGELQKMGAELAIHGRLAVIKGTCGLRGAIVQARELRGGAALVAAGLMAEGETLVLDSHFIKRGYEDICRDLSGLGADIKEL</sequence>
<keyword evidence="7 12" id="KW-0573">Peptidoglycan synthesis</keyword>